<keyword evidence="2" id="KW-1185">Reference proteome</keyword>
<organism evidence="1 2">
    <name type="scientific">Artemia franciscana</name>
    <name type="common">Brine shrimp</name>
    <name type="synonym">Artemia sanfranciscana</name>
    <dbReference type="NCBI Taxonomy" id="6661"/>
    <lineage>
        <taxon>Eukaryota</taxon>
        <taxon>Metazoa</taxon>
        <taxon>Ecdysozoa</taxon>
        <taxon>Arthropoda</taxon>
        <taxon>Crustacea</taxon>
        <taxon>Branchiopoda</taxon>
        <taxon>Anostraca</taxon>
        <taxon>Artemiidae</taxon>
        <taxon>Artemia</taxon>
    </lineage>
</organism>
<comment type="caution">
    <text evidence="1">The sequence shown here is derived from an EMBL/GenBank/DDBJ whole genome shotgun (WGS) entry which is preliminary data.</text>
</comment>
<name>A0AA88HQ36_ARTSF</name>
<evidence type="ECO:0000313" key="2">
    <source>
        <dbReference type="Proteomes" id="UP001187531"/>
    </source>
</evidence>
<dbReference type="EMBL" id="JAVRJZ010000017">
    <property type="protein sequence ID" value="KAK2709726.1"/>
    <property type="molecule type" value="Genomic_DNA"/>
</dbReference>
<dbReference type="AlphaFoldDB" id="A0AA88HQ36"/>
<sequence length="88" mass="10622">MAHLQKEYDGQEDRYEQLFYFRFRVDEYLAFEADKMVLNILVELNYTNDLYNNYEDIERSAKKRNAVQCLHTKEVHLVLSICQNLTLP</sequence>
<gene>
    <name evidence="1" type="ORF">QYM36_013412</name>
</gene>
<accession>A0AA88HQ36</accession>
<protein>
    <submittedName>
        <fullName evidence="1">Uncharacterized protein</fullName>
    </submittedName>
</protein>
<reference evidence="1" key="1">
    <citation type="submission" date="2023-07" db="EMBL/GenBank/DDBJ databases">
        <title>Chromosome-level genome assembly of Artemia franciscana.</title>
        <authorList>
            <person name="Jo E."/>
        </authorList>
    </citation>
    <scope>NUCLEOTIDE SEQUENCE</scope>
    <source>
        <tissue evidence="1">Whole body</tissue>
    </source>
</reference>
<evidence type="ECO:0000313" key="1">
    <source>
        <dbReference type="EMBL" id="KAK2709726.1"/>
    </source>
</evidence>
<dbReference type="Proteomes" id="UP001187531">
    <property type="component" value="Unassembled WGS sequence"/>
</dbReference>
<proteinExistence type="predicted"/>